<feature type="non-terminal residue" evidence="1">
    <location>
        <position position="63"/>
    </location>
</feature>
<accession>A0A934KTA7</accession>
<dbReference type="RefSeq" id="WP_199603797.1">
    <property type="nucleotide sequence ID" value="NZ_JAEHJZ010000269.1"/>
</dbReference>
<dbReference type="AlphaFoldDB" id="A0A934KTA7"/>
<keyword evidence="2" id="KW-1185">Reference proteome</keyword>
<evidence type="ECO:0000313" key="1">
    <source>
        <dbReference type="EMBL" id="MBJ7883194.1"/>
    </source>
</evidence>
<protein>
    <submittedName>
        <fullName evidence="1">Uncharacterized protein</fullName>
    </submittedName>
</protein>
<evidence type="ECO:0000313" key="2">
    <source>
        <dbReference type="Proteomes" id="UP000662373"/>
    </source>
</evidence>
<dbReference type="Proteomes" id="UP000662373">
    <property type="component" value="Unassembled WGS sequence"/>
</dbReference>
<name>A0A934KTA7_9FLAO</name>
<organism evidence="1 2">
    <name type="scientific">Gelidibacter salicanalis</name>
    <dbReference type="NCBI Taxonomy" id="291193"/>
    <lineage>
        <taxon>Bacteria</taxon>
        <taxon>Pseudomonadati</taxon>
        <taxon>Bacteroidota</taxon>
        <taxon>Flavobacteriia</taxon>
        <taxon>Flavobacteriales</taxon>
        <taxon>Flavobacteriaceae</taxon>
        <taxon>Gelidibacter</taxon>
    </lineage>
</organism>
<dbReference type="EMBL" id="JAEHJZ010000269">
    <property type="protein sequence ID" value="MBJ7883194.1"/>
    <property type="molecule type" value="Genomic_DNA"/>
</dbReference>
<reference evidence="1 2" key="1">
    <citation type="submission" date="2020-09" db="EMBL/GenBank/DDBJ databases">
        <title>Draft genome of Gelidibacter salicanalis PAMC21136.</title>
        <authorList>
            <person name="Park H."/>
        </authorList>
    </citation>
    <scope>NUCLEOTIDE SEQUENCE [LARGE SCALE GENOMIC DNA]</scope>
    <source>
        <strain evidence="1 2">PAMC21136</strain>
    </source>
</reference>
<gene>
    <name evidence="1" type="ORF">JEM65_21480</name>
</gene>
<comment type="caution">
    <text evidence="1">The sequence shown here is derived from an EMBL/GenBank/DDBJ whole genome shotgun (WGS) entry which is preliminary data.</text>
</comment>
<proteinExistence type="predicted"/>
<sequence length="63" mass="6952">MKTVGKAIKLSDQTPRGMEQALELALADYRDTPHVITGLTPNAATKLNLQAQIDKLKETDWDS</sequence>